<dbReference type="InterPro" id="IPR027417">
    <property type="entry name" value="P-loop_NTPase"/>
</dbReference>
<dbReference type="SMART" id="SM00382">
    <property type="entry name" value="AAA"/>
    <property type="match status" value="1"/>
</dbReference>
<proteinExistence type="predicted"/>
<dbReference type="AlphaFoldDB" id="A0A9Q8FRE5"/>
<protein>
    <recommendedName>
        <fullName evidence="1">AAA+ ATPase domain-containing protein</fullName>
    </recommendedName>
</protein>
<comment type="caution">
    <text evidence="2">The sequence shown here is derived from an EMBL/GenBank/DDBJ whole genome shotgun (WGS) entry which is preliminary data.</text>
</comment>
<evidence type="ECO:0000313" key="2">
    <source>
        <dbReference type="EMBL" id="TDM04688.1"/>
    </source>
</evidence>
<reference evidence="2 3" key="1">
    <citation type="submission" date="2019-01" db="EMBL/GenBank/DDBJ databases">
        <title>Draft genome sequences of the type strains of six Macrococcus species.</title>
        <authorList>
            <person name="Mazhar S."/>
            <person name="Altermann E."/>
            <person name="Hill C."/>
            <person name="Mcauliffe O."/>
        </authorList>
    </citation>
    <scope>NUCLEOTIDE SEQUENCE [LARGE SCALE GENOMIC DNA]</scope>
    <source>
        <strain evidence="2 3">ATCC 51828</strain>
    </source>
</reference>
<accession>A0A9Q8FRE5</accession>
<dbReference type="InterPro" id="IPR011704">
    <property type="entry name" value="ATPase_dyneun-rel_AAA"/>
</dbReference>
<dbReference type="InterPro" id="IPR003593">
    <property type="entry name" value="AAA+_ATPase"/>
</dbReference>
<dbReference type="SUPFAM" id="SSF52540">
    <property type="entry name" value="P-loop containing nucleoside triphosphate hydrolases"/>
    <property type="match status" value="1"/>
</dbReference>
<feature type="domain" description="AAA+ ATPase" evidence="1">
    <location>
        <begin position="81"/>
        <end position="370"/>
    </location>
</feature>
<keyword evidence="3" id="KW-1185">Reference proteome</keyword>
<gene>
    <name evidence="2" type="ORF">ERX40_05880</name>
</gene>
<sequence length="511" mass="59149">MRKSNPVCKTTEIDFGEASLWFGSIAGNDAIYLIQGILNKFGNEEDSIILYYTDKVERKISEDTEKEVEEIFKEEKVTERRHLNTILFGPPGTGKTHEVESYKKNLIVDQATNDDEYHFEGLGWRHVIYLAFKENNYKPMTVKEIEATEVVQKFAATKKSKTPYGTISTAILEHLTAESTTIANRKGTDLFTKKNNKWQLTEQGRNEAEEVMLPKVAGNSIDYFYDFITFHQSFGYEDFIEGIRAVVNEKEVSYEVQEGVFLRFCRKAMKDIENGNDNNFLFVIDEINRGNISKIFGELITLIEGNKRISYVDGRWSGMQATLPYSGESFVVPDNVYILGTMNTADRSIATIDTALRRRFDFVEMMPDSEVVRREVGEEGMIGDVDVAGIMEVMNQRIQFLYDREHTLGHALFLEVESLEELKHRFENKIIPLLQEYFFDDYQKIKAVLNDVEGIYIQQRQENLNDLFDPQLIVDWYDESTEVFELNHDVSIGDFEQFIRNVISRQEVVNE</sequence>
<name>A0A9Q8FRE5_9STAP</name>
<dbReference type="GO" id="GO:0005524">
    <property type="term" value="F:ATP binding"/>
    <property type="evidence" value="ECO:0007669"/>
    <property type="project" value="InterPro"/>
</dbReference>
<dbReference type="Gene3D" id="3.40.50.300">
    <property type="entry name" value="P-loop containing nucleotide triphosphate hydrolases"/>
    <property type="match status" value="1"/>
</dbReference>
<dbReference type="Proteomes" id="UP000295280">
    <property type="component" value="Unassembled WGS sequence"/>
</dbReference>
<dbReference type="EMBL" id="SCWD01000001">
    <property type="protein sequence ID" value="TDM04688.1"/>
    <property type="molecule type" value="Genomic_DNA"/>
</dbReference>
<dbReference type="PANTHER" id="PTHR37291">
    <property type="entry name" value="5-METHYLCYTOSINE-SPECIFIC RESTRICTION ENZYME B"/>
    <property type="match status" value="1"/>
</dbReference>
<dbReference type="InterPro" id="IPR052934">
    <property type="entry name" value="Methyl-DNA_Rec/Restrict_Enz"/>
</dbReference>
<dbReference type="Pfam" id="PF07728">
    <property type="entry name" value="AAA_5"/>
    <property type="match status" value="1"/>
</dbReference>
<evidence type="ECO:0000313" key="3">
    <source>
        <dbReference type="Proteomes" id="UP000295280"/>
    </source>
</evidence>
<organism evidence="2 3">
    <name type="scientific">Macrococcus carouselicus</name>
    <dbReference type="NCBI Taxonomy" id="69969"/>
    <lineage>
        <taxon>Bacteria</taxon>
        <taxon>Bacillati</taxon>
        <taxon>Bacillota</taxon>
        <taxon>Bacilli</taxon>
        <taxon>Bacillales</taxon>
        <taxon>Staphylococcaceae</taxon>
        <taxon>Macrococcus</taxon>
    </lineage>
</organism>
<dbReference type="OrthoDB" id="9781481at2"/>
<dbReference type="GO" id="GO:0016887">
    <property type="term" value="F:ATP hydrolysis activity"/>
    <property type="evidence" value="ECO:0007669"/>
    <property type="project" value="InterPro"/>
</dbReference>
<evidence type="ECO:0000259" key="1">
    <source>
        <dbReference type="SMART" id="SM00382"/>
    </source>
</evidence>
<dbReference type="PANTHER" id="PTHR37291:SF1">
    <property type="entry name" value="TYPE IV METHYL-DIRECTED RESTRICTION ENZYME ECOKMCRB SUBUNIT"/>
    <property type="match status" value="1"/>
</dbReference>
<dbReference type="RefSeq" id="WP_133417547.1">
    <property type="nucleotide sequence ID" value="NZ_SCWD01000001.1"/>
</dbReference>